<proteinExistence type="predicted"/>
<evidence type="ECO:0000313" key="2">
    <source>
        <dbReference type="Proteomes" id="UP001430953"/>
    </source>
</evidence>
<reference evidence="1 2" key="1">
    <citation type="submission" date="2023-03" db="EMBL/GenBank/DDBJ databases">
        <title>High recombination rates correlate with genetic variation in Cardiocondyla obscurior ants.</title>
        <authorList>
            <person name="Errbii M."/>
        </authorList>
    </citation>
    <scope>NUCLEOTIDE SEQUENCE [LARGE SCALE GENOMIC DNA]</scope>
    <source>
        <strain evidence="1">Alpha-2009</strain>
        <tissue evidence="1">Whole body</tissue>
    </source>
</reference>
<comment type="caution">
    <text evidence="1">The sequence shown here is derived from an EMBL/GenBank/DDBJ whole genome shotgun (WGS) entry which is preliminary data.</text>
</comment>
<organism evidence="1 2">
    <name type="scientific">Cardiocondyla obscurior</name>
    <dbReference type="NCBI Taxonomy" id="286306"/>
    <lineage>
        <taxon>Eukaryota</taxon>
        <taxon>Metazoa</taxon>
        <taxon>Ecdysozoa</taxon>
        <taxon>Arthropoda</taxon>
        <taxon>Hexapoda</taxon>
        <taxon>Insecta</taxon>
        <taxon>Pterygota</taxon>
        <taxon>Neoptera</taxon>
        <taxon>Endopterygota</taxon>
        <taxon>Hymenoptera</taxon>
        <taxon>Apocrita</taxon>
        <taxon>Aculeata</taxon>
        <taxon>Formicoidea</taxon>
        <taxon>Formicidae</taxon>
        <taxon>Myrmicinae</taxon>
        <taxon>Cardiocondyla</taxon>
    </lineage>
</organism>
<dbReference type="Proteomes" id="UP001430953">
    <property type="component" value="Unassembled WGS sequence"/>
</dbReference>
<name>A0AAW2E6Q2_9HYME</name>
<dbReference type="EMBL" id="JADYXP020000042">
    <property type="protein sequence ID" value="KAL0098680.1"/>
    <property type="molecule type" value="Genomic_DNA"/>
</dbReference>
<gene>
    <name evidence="1" type="ORF">PUN28_020636</name>
</gene>
<keyword evidence="2" id="KW-1185">Reference proteome</keyword>
<sequence length="128" mass="14088">MSSRSSAISFSAASNLRRRTSVSAAGESIIAVSTRVIKFVRHALVLQADSLRVLIKVPLRPFDVDATFNTRCISSRATAARLAPLLDLQQPNVLPGRRGTSTFAFPFSAKRRCRIVIALHYNIRQIHG</sequence>
<evidence type="ECO:0000313" key="1">
    <source>
        <dbReference type="EMBL" id="KAL0098680.1"/>
    </source>
</evidence>
<dbReference type="AlphaFoldDB" id="A0AAW2E6Q2"/>
<accession>A0AAW2E6Q2</accession>
<protein>
    <submittedName>
        <fullName evidence="1">Uncharacterized protein</fullName>
    </submittedName>
</protein>